<organism evidence="1 2">
    <name type="scientific">Rheinheimera riviphila</name>
    <dbReference type="NCBI Taxonomy" id="1834037"/>
    <lineage>
        <taxon>Bacteria</taxon>
        <taxon>Pseudomonadati</taxon>
        <taxon>Pseudomonadota</taxon>
        <taxon>Gammaproteobacteria</taxon>
        <taxon>Chromatiales</taxon>
        <taxon>Chromatiaceae</taxon>
        <taxon>Rheinheimera</taxon>
    </lineage>
</organism>
<evidence type="ECO:0000313" key="2">
    <source>
        <dbReference type="Proteomes" id="UP000283077"/>
    </source>
</evidence>
<gene>
    <name evidence="1" type="ORF">EOE67_17455</name>
</gene>
<comment type="caution">
    <text evidence="1">The sequence shown here is derived from an EMBL/GenBank/DDBJ whole genome shotgun (WGS) entry which is preliminary data.</text>
</comment>
<name>A0A437QFL5_9GAMM</name>
<proteinExistence type="predicted"/>
<keyword evidence="2" id="KW-1185">Reference proteome</keyword>
<protein>
    <submittedName>
        <fullName evidence="1">Uncharacterized protein</fullName>
    </submittedName>
</protein>
<dbReference type="Proteomes" id="UP000283077">
    <property type="component" value="Unassembled WGS sequence"/>
</dbReference>
<evidence type="ECO:0000313" key="1">
    <source>
        <dbReference type="EMBL" id="RVU33246.1"/>
    </source>
</evidence>
<dbReference type="EMBL" id="SACS01000024">
    <property type="protein sequence ID" value="RVU33246.1"/>
    <property type="molecule type" value="Genomic_DNA"/>
</dbReference>
<reference evidence="1 2" key="1">
    <citation type="submission" date="2019-01" db="EMBL/GenBank/DDBJ databases">
        <authorList>
            <person name="Chen W.-M."/>
        </authorList>
    </citation>
    <scope>NUCLEOTIDE SEQUENCE [LARGE SCALE GENOMIC DNA]</scope>
    <source>
        <strain evidence="1 2">KYPC3</strain>
    </source>
</reference>
<sequence length="79" mass="9143">MTQKKQLNSTSFTVQEVVALLNYTVIRLDRGDKFVPENLGIICGVLTLNEDVEIVVKFIDRVGQFTKTEFTKFYRVIRD</sequence>
<dbReference type="OrthoDB" id="6089612at2"/>
<dbReference type="RefSeq" id="WP_127700620.1">
    <property type="nucleotide sequence ID" value="NZ_SACS01000024.1"/>
</dbReference>
<accession>A0A437QFL5</accession>
<dbReference type="AlphaFoldDB" id="A0A437QFL5"/>